<gene>
    <name evidence="2" type="ORF">GCM10017781_32770</name>
</gene>
<dbReference type="InterPro" id="IPR027417">
    <property type="entry name" value="P-loop_NTPase"/>
</dbReference>
<reference evidence="3" key="1">
    <citation type="journal article" date="2019" name="Int. J. Syst. Evol. Microbiol.">
        <title>The Global Catalogue of Microorganisms (GCM) 10K type strain sequencing project: providing services to taxonomists for standard genome sequencing and annotation.</title>
        <authorList>
            <consortium name="The Broad Institute Genomics Platform"/>
            <consortium name="The Broad Institute Genome Sequencing Center for Infectious Disease"/>
            <person name="Wu L."/>
            <person name="Ma J."/>
        </authorList>
    </citation>
    <scope>NUCLEOTIDE SEQUENCE [LARGE SCALE GENOMIC DNA]</scope>
    <source>
        <strain evidence="3">CGMCC 1.18437</strain>
    </source>
</reference>
<dbReference type="EMBL" id="BNAJ01000009">
    <property type="protein sequence ID" value="GHF53926.1"/>
    <property type="molecule type" value="Genomic_DNA"/>
</dbReference>
<feature type="domain" description="HTH luxR-type" evidence="1">
    <location>
        <begin position="758"/>
        <end position="823"/>
    </location>
</feature>
<dbReference type="PROSITE" id="PS50043">
    <property type="entry name" value="HTH_LUXR_2"/>
    <property type="match status" value="1"/>
</dbReference>
<protein>
    <recommendedName>
        <fullName evidence="1">HTH luxR-type domain-containing protein</fullName>
    </recommendedName>
</protein>
<dbReference type="InterPro" id="IPR049945">
    <property type="entry name" value="AAA_22"/>
</dbReference>
<dbReference type="InterPro" id="IPR016032">
    <property type="entry name" value="Sig_transdc_resp-reg_C-effctor"/>
</dbReference>
<evidence type="ECO:0000259" key="1">
    <source>
        <dbReference type="PROSITE" id="PS50043"/>
    </source>
</evidence>
<dbReference type="Gene3D" id="3.40.50.300">
    <property type="entry name" value="P-loop containing nucleotide triphosphate hydrolases"/>
    <property type="match status" value="1"/>
</dbReference>
<dbReference type="Pfam" id="PF00196">
    <property type="entry name" value="GerE"/>
    <property type="match status" value="1"/>
</dbReference>
<sequence length="825" mass="89238">MPAHPEGLGGAAVTGELWTPHFWGEAGSAMLGSTLHTAPAAVAPPRIPMNVWYSTESQVSMSSPSGSVLPHHALPTQATPLVGRGVEVTQIRGVLENPDVSLLTLTGPGGVGKTRLALEVARQLASAYPDGVVFVPLADVTEQAGVLGALGASLHLHESQRPSLEVLCDFLAESQRLIVLDNFEQVLSAAPAVAALMRAAPDLSVLVTSRERLGLYGEHEYAVPPLSLPGPGGGGEALHLFLERVRAVQPNFSPTPERLEVLSEIVRRLDGLPLAIELAAARIRLLPPTTLLARLDNRLALLQGGARDLPSRQQTLRAAIDWSFDLLALPEQRLFARLGVFVGGWSLEAAEAVCNVDGDTDVLEGLASLHEKSLVQRYEGDEARYGMLETLGEYARERLAASGELASMRQRHMTYALARLDLIGPALQGDNQARWYQRLSGSRANILAAMREALANSPERLGDFSRHLGWMWSQRAEYDAQPLLLAALDSADLSRKARGWVRCAVAGMAYRQGQYAEARQTALAAAADFGAACDPSGEAHARNVYSQSVFATDLALARESVTASQTLADAHADRWLLTLDLIMLGWINVLDGRLDEANQNLIDARLHANTLQESSLLGWIGIASAGLALRQGVIEPTAALLGEALEYAEQAGIQAMRAAAWQGLAYLAAYRHDAGRGAMLWGAMQTLRRKRSLVAPWEEQLFAPGLHELARQLGADDLQRHLEEGRRLPEADAYDLARQILWSQSVAPAPEQLPEIRRQELSTPLTPREREVLALLADGLSNKQIASRLGSGVYTVNDHVSAIYSKLGVRGRAAVTRYVLEHRLV</sequence>
<dbReference type="InterPro" id="IPR000792">
    <property type="entry name" value="Tscrpt_reg_LuxR_C"/>
</dbReference>
<dbReference type="InterPro" id="IPR036388">
    <property type="entry name" value="WH-like_DNA-bd_sf"/>
</dbReference>
<proteinExistence type="predicted"/>
<organism evidence="2 3">
    <name type="scientific">Deinococcus metalli</name>
    <dbReference type="NCBI Taxonomy" id="1141878"/>
    <lineage>
        <taxon>Bacteria</taxon>
        <taxon>Thermotogati</taxon>
        <taxon>Deinococcota</taxon>
        <taxon>Deinococci</taxon>
        <taxon>Deinococcales</taxon>
        <taxon>Deinococcaceae</taxon>
        <taxon>Deinococcus</taxon>
    </lineage>
</organism>
<dbReference type="SUPFAM" id="SSF52540">
    <property type="entry name" value="P-loop containing nucleoside triphosphate hydrolases"/>
    <property type="match status" value="1"/>
</dbReference>
<dbReference type="SUPFAM" id="SSF46894">
    <property type="entry name" value="C-terminal effector domain of the bipartite response regulators"/>
    <property type="match status" value="1"/>
</dbReference>
<dbReference type="PRINTS" id="PR00364">
    <property type="entry name" value="DISEASERSIST"/>
</dbReference>
<dbReference type="Pfam" id="PF25872">
    <property type="entry name" value="HTH_77"/>
    <property type="match status" value="1"/>
</dbReference>
<dbReference type="PRINTS" id="PR00038">
    <property type="entry name" value="HTHLUXR"/>
</dbReference>
<dbReference type="CDD" id="cd06170">
    <property type="entry name" value="LuxR_C_like"/>
    <property type="match status" value="1"/>
</dbReference>
<comment type="caution">
    <text evidence="2">The sequence shown here is derived from an EMBL/GenBank/DDBJ whole genome shotgun (WGS) entry which is preliminary data.</text>
</comment>
<accession>A0ABQ3JRB2</accession>
<evidence type="ECO:0000313" key="2">
    <source>
        <dbReference type="EMBL" id="GHF53926.1"/>
    </source>
</evidence>
<dbReference type="Proteomes" id="UP000619376">
    <property type="component" value="Unassembled WGS sequence"/>
</dbReference>
<dbReference type="InterPro" id="IPR058852">
    <property type="entry name" value="HTH_77"/>
</dbReference>
<dbReference type="PANTHER" id="PTHR47691:SF3">
    <property type="entry name" value="HTH-TYPE TRANSCRIPTIONAL REGULATOR RV0890C-RELATED"/>
    <property type="match status" value="1"/>
</dbReference>
<evidence type="ECO:0000313" key="3">
    <source>
        <dbReference type="Proteomes" id="UP000619376"/>
    </source>
</evidence>
<keyword evidence="3" id="KW-1185">Reference proteome</keyword>
<dbReference type="SMART" id="SM00421">
    <property type="entry name" value="HTH_LUXR"/>
    <property type="match status" value="1"/>
</dbReference>
<dbReference type="PANTHER" id="PTHR47691">
    <property type="entry name" value="REGULATOR-RELATED"/>
    <property type="match status" value="1"/>
</dbReference>
<name>A0ABQ3JRB2_9DEIO</name>
<dbReference type="Pfam" id="PF13401">
    <property type="entry name" value="AAA_22"/>
    <property type="match status" value="1"/>
</dbReference>
<dbReference type="Gene3D" id="1.10.10.10">
    <property type="entry name" value="Winged helix-like DNA-binding domain superfamily/Winged helix DNA-binding domain"/>
    <property type="match status" value="1"/>
</dbReference>